<sequence length="230" mass="25810">MGKPCCKNYFYCVGLEGIPVNQSAWEVETWCNRRFEGVKFRHVVKAGRKNNIAFIHFYSMSSAKKFYDCHKNYDDGKVRVVAATMKNKQEIQYKDDDEEDSDDMGTGSITSASPSTSANQQQISSTSLVSSLFQQQSQRKPSSLLPPHPENIQLSTSVQAGISASPSTSMDDFDLLHSYFDLQIKIQKFKERVVARFKKAGIMEIAGEAITADNIEQLLTAEDLDDVVQK</sequence>
<evidence type="ECO:0000256" key="1">
    <source>
        <dbReference type="SAM" id="MobiDB-lite"/>
    </source>
</evidence>
<feature type="compositionally biased region" description="Polar residues" evidence="1">
    <location>
        <begin position="107"/>
        <end position="119"/>
    </location>
</feature>
<evidence type="ECO:0000313" key="2">
    <source>
        <dbReference type="EMBL" id="KAI9254504.1"/>
    </source>
</evidence>
<organism evidence="2 3">
    <name type="scientific">Phascolomyces articulosus</name>
    <dbReference type="NCBI Taxonomy" id="60185"/>
    <lineage>
        <taxon>Eukaryota</taxon>
        <taxon>Fungi</taxon>
        <taxon>Fungi incertae sedis</taxon>
        <taxon>Mucoromycota</taxon>
        <taxon>Mucoromycotina</taxon>
        <taxon>Mucoromycetes</taxon>
        <taxon>Mucorales</taxon>
        <taxon>Lichtheimiaceae</taxon>
        <taxon>Phascolomyces</taxon>
    </lineage>
</organism>
<protein>
    <recommendedName>
        <fullName evidence="4">RRM domain-containing protein</fullName>
    </recommendedName>
</protein>
<dbReference type="EMBL" id="JAIXMP010000024">
    <property type="protein sequence ID" value="KAI9254504.1"/>
    <property type="molecule type" value="Genomic_DNA"/>
</dbReference>
<keyword evidence="3" id="KW-1185">Reference proteome</keyword>
<feature type="region of interest" description="Disordered" evidence="1">
    <location>
        <begin position="90"/>
        <end position="121"/>
    </location>
</feature>
<proteinExistence type="predicted"/>
<comment type="caution">
    <text evidence="2">The sequence shown here is derived from an EMBL/GenBank/DDBJ whole genome shotgun (WGS) entry which is preliminary data.</text>
</comment>
<evidence type="ECO:0008006" key="4">
    <source>
        <dbReference type="Google" id="ProtNLM"/>
    </source>
</evidence>
<reference evidence="2" key="2">
    <citation type="submission" date="2023-02" db="EMBL/GenBank/DDBJ databases">
        <authorList>
            <consortium name="DOE Joint Genome Institute"/>
            <person name="Mondo S.J."/>
            <person name="Chang Y."/>
            <person name="Wang Y."/>
            <person name="Ahrendt S."/>
            <person name="Andreopoulos W."/>
            <person name="Barry K."/>
            <person name="Beard J."/>
            <person name="Benny G.L."/>
            <person name="Blankenship S."/>
            <person name="Bonito G."/>
            <person name="Cuomo C."/>
            <person name="Desiro A."/>
            <person name="Gervers K.A."/>
            <person name="Hundley H."/>
            <person name="Kuo A."/>
            <person name="LaButti K."/>
            <person name="Lang B.F."/>
            <person name="Lipzen A."/>
            <person name="O'Donnell K."/>
            <person name="Pangilinan J."/>
            <person name="Reynolds N."/>
            <person name="Sandor L."/>
            <person name="Smith M.W."/>
            <person name="Tsang A."/>
            <person name="Grigoriev I.V."/>
            <person name="Stajich J.E."/>
            <person name="Spatafora J.W."/>
        </authorList>
    </citation>
    <scope>NUCLEOTIDE SEQUENCE</scope>
    <source>
        <strain evidence="2">RSA 2281</strain>
    </source>
</reference>
<dbReference type="Proteomes" id="UP001209540">
    <property type="component" value="Unassembled WGS sequence"/>
</dbReference>
<evidence type="ECO:0000313" key="3">
    <source>
        <dbReference type="Proteomes" id="UP001209540"/>
    </source>
</evidence>
<gene>
    <name evidence="2" type="ORF">BDA99DRAFT_540257</name>
</gene>
<accession>A0AAD5K4U3</accession>
<name>A0AAD5K4U3_9FUNG</name>
<dbReference type="AlphaFoldDB" id="A0AAD5K4U3"/>
<reference evidence="2" key="1">
    <citation type="journal article" date="2022" name="IScience">
        <title>Evolution of zygomycete secretomes and the origins of terrestrial fungal ecologies.</title>
        <authorList>
            <person name="Chang Y."/>
            <person name="Wang Y."/>
            <person name="Mondo S."/>
            <person name="Ahrendt S."/>
            <person name="Andreopoulos W."/>
            <person name="Barry K."/>
            <person name="Beard J."/>
            <person name="Benny G.L."/>
            <person name="Blankenship S."/>
            <person name="Bonito G."/>
            <person name="Cuomo C."/>
            <person name="Desiro A."/>
            <person name="Gervers K.A."/>
            <person name="Hundley H."/>
            <person name="Kuo A."/>
            <person name="LaButti K."/>
            <person name="Lang B.F."/>
            <person name="Lipzen A."/>
            <person name="O'Donnell K."/>
            <person name="Pangilinan J."/>
            <person name="Reynolds N."/>
            <person name="Sandor L."/>
            <person name="Smith M.E."/>
            <person name="Tsang A."/>
            <person name="Grigoriev I.V."/>
            <person name="Stajich J.E."/>
            <person name="Spatafora J.W."/>
        </authorList>
    </citation>
    <scope>NUCLEOTIDE SEQUENCE</scope>
    <source>
        <strain evidence="2">RSA 2281</strain>
    </source>
</reference>